<keyword evidence="1" id="KW-0812">Transmembrane</keyword>
<name>A0A017HD80_9RHOB</name>
<evidence type="ECO:0000313" key="2">
    <source>
        <dbReference type="EMBL" id="EYD71754.1"/>
    </source>
</evidence>
<dbReference type="HOGENOM" id="CLU_2991315_0_0_5"/>
<keyword evidence="3" id="KW-1185">Reference proteome</keyword>
<evidence type="ECO:0000313" key="3">
    <source>
        <dbReference type="Proteomes" id="UP000025047"/>
    </source>
</evidence>
<accession>A0A017HD80</accession>
<dbReference type="EMBL" id="APGJ01000006">
    <property type="protein sequence ID" value="EYD71754.1"/>
    <property type="molecule type" value="Genomic_DNA"/>
</dbReference>
<comment type="caution">
    <text evidence="2">The sequence shown here is derived from an EMBL/GenBank/DDBJ whole genome shotgun (WGS) entry which is preliminary data.</text>
</comment>
<protein>
    <submittedName>
        <fullName evidence="2">Uncharacterized protein</fullName>
    </submittedName>
</protein>
<proteinExistence type="predicted"/>
<evidence type="ECO:0000256" key="1">
    <source>
        <dbReference type="SAM" id="Phobius"/>
    </source>
</evidence>
<dbReference type="Proteomes" id="UP000025047">
    <property type="component" value="Unassembled WGS sequence"/>
</dbReference>
<dbReference type="AlphaFoldDB" id="A0A017HD80"/>
<gene>
    <name evidence="2" type="ORF">Lokhon_01824</name>
</gene>
<keyword evidence="1" id="KW-1133">Transmembrane helix</keyword>
<sequence>MESGPRGVVDRHGLLPVGRRVMAAFAGLLRALPRRLRDKTRMSICAATSRRQCNNRA</sequence>
<organism evidence="2 3">
    <name type="scientific">Limimaricola hongkongensis DSM 17492</name>
    <dbReference type="NCBI Taxonomy" id="1122180"/>
    <lineage>
        <taxon>Bacteria</taxon>
        <taxon>Pseudomonadati</taxon>
        <taxon>Pseudomonadota</taxon>
        <taxon>Alphaproteobacteria</taxon>
        <taxon>Rhodobacterales</taxon>
        <taxon>Paracoccaceae</taxon>
        <taxon>Limimaricola</taxon>
    </lineage>
</organism>
<keyword evidence="1" id="KW-0472">Membrane</keyword>
<reference evidence="2 3" key="1">
    <citation type="submission" date="2013-03" db="EMBL/GenBank/DDBJ databases">
        <authorList>
            <person name="Fiebig A."/>
            <person name="Goeker M."/>
            <person name="Klenk H.-P.P."/>
        </authorList>
    </citation>
    <scope>NUCLEOTIDE SEQUENCE [LARGE SCALE GENOMIC DNA]</scope>
    <source>
        <strain evidence="2 3">DSM 17492</strain>
    </source>
</reference>
<feature type="transmembrane region" description="Helical" evidence="1">
    <location>
        <begin position="12"/>
        <end position="32"/>
    </location>
</feature>
<dbReference type="STRING" id="1122180.Lokhon_01824"/>